<feature type="domain" description="MucBP" evidence="5">
    <location>
        <begin position="562"/>
        <end position="623"/>
    </location>
</feature>
<dbReference type="NCBIfam" id="TIGR01167">
    <property type="entry name" value="LPXTG_anchor"/>
    <property type="match status" value="1"/>
</dbReference>
<feature type="domain" description="MucBP" evidence="5">
    <location>
        <begin position="405"/>
        <end position="483"/>
    </location>
</feature>
<dbReference type="Gene3D" id="3.10.20.320">
    <property type="entry name" value="Putative peptidoglycan bound protein (lpxtg motif)"/>
    <property type="match status" value="5"/>
</dbReference>
<dbReference type="Pfam" id="PF06458">
    <property type="entry name" value="MucBP"/>
    <property type="match status" value="5"/>
</dbReference>
<feature type="region of interest" description="Disordered" evidence="3">
    <location>
        <begin position="140"/>
        <end position="162"/>
    </location>
</feature>
<keyword evidence="1" id="KW-0732">Signal</keyword>
<feature type="region of interest" description="Disordered" evidence="3">
    <location>
        <begin position="770"/>
        <end position="789"/>
    </location>
</feature>
<feature type="compositionally biased region" description="Low complexity" evidence="3">
    <location>
        <begin position="77"/>
        <end position="111"/>
    </location>
</feature>
<feature type="transmembrane region" description="Helical" evidence="4">
    <location>
        <begin position="795"/>
        <end position="814"/>
    </location>
</feature>
<feature type="compositionally biased region" description="Low complexity" evidence="3">
    <location>
        <begin position="699"/>
        <end position="711"/>
    </location>
</feature>
<feature type="region of interest" description="Disordered" evidence="3">
    <location>
        <begin position="695"/>
        <end position="763"/>
    </location>
</feature>
<dbReference type="InterPro" id="IPR022263">
    <property type="entry name" value="KxYKxGKxW"/>
</dbReference>
<dbReference type="RefSeq" id="WP_137606535.1">
    <property type="nucleotide sequence ID" value="NZ_BJDH01000002.1"/>
</dbReference>
<evidence type="ECO:0000256" key="4">
    <source>
        <dbReference type="SAM" id="Phobius"/>
    </source>
</evidence>
<dbReference type="Pfam" id="PF19258">
    <property type="entry name" value="KxYKxGKxW_sig"/>
    <property type="match status" value="1"/>
</dbReference>
<feature type="domain" description="MucBP" evidence="5">
    <location>
        <begin position="345"/>
        <end position="398"/>
    </location>
</feature>
<organism evidence="6 7">
    <name type="scientific">Lactiplantibacillus daoliensis</name>
    <dbReference type="NCBI Taxonomy" id="2559916"/>
    <lineage>
        <taxon>Bacteria</taxon>
        <taxon>Bacillati</taxon>
        <taxon>Bacillota</taxon>
        <taxon>Bacilli</taxon>
        <taxon>Lactobacillales</taxon>
        <taxon>Lactobacillaceae</taxon>
        <taxon>Lactiplantibacillus</taxon>
    </lineage>
</organism>
<evidence type="ECO:0000259" key="5">
    <source>
        <dbReference type="Pfam" id="PF06458"/>
    </source>
</evidence>
<evidence type="ECO:0000256" key="2">
    <source>
        <dbReference type="ARBA" id="ARBA00022737"/>
    </source>
</evidence>
<accession>A0ABW1UHS6</accession>
<name>A0ABW1UHS6_9LACO</name>
<dbReference type="InterPro" id="IPR009459">
    <property type="entry name" value="MucBP_dom"/>
</dbReference>
<feature type="compositionally biased region" description="Low complexity" evidence="3">
    <location>
        <begin position="725"/>
        <end position="748"/>
    </location>
</feature>
<evidence type="ECO:0000256" key="1">
    <source>
        <dbReference type="ARBA" id="ARBA00022729"/>
    </source>
</evidence>
<reference evidence="7" key="1">
    <citation type="journal article" date="2019" name="Int. J. Syst. Evol. Microbiol.">
        <title>The Global Catalogue of Microorganisms (GCM) 10K type strain sequencing project: providing services to taxonomists for standard genome sequencing and annotation.</title>
        <authorList>
            <consortium name="The Broad Institute Genomics Platform"/>
            <consortium name="The Broad Institute Genome Sequencing Center for Infectious Disease"/>
            <person name="Wu L."/>
            <person name="Ma J."/>
        </authorList>
    </citation>
    <scope>NUCLEOTIDE SEQUENCE [LARGE SCALE GENOMIC DNA]</scope>
    <source>
        <strain evidence="7">CCM 8934</strain>
    </source>
</reference>
<keyword evidence="4" id="KW-0472">Membrane</keyword>
<dbReference type="EMBL" id="JBHSSB010000015">
    <property type="protein sequence ID" value="MFC6294794.1"/>
    <property type="molecule type" value="Genomic_DNA"/>
</dbReference>
<keyword evidence="2" id="KW-0677">Repeat</keyword>
<feature type="compositionally biased region" description="Polar residues" evidence="3">
    <location>
        <begin position="749"/>
        <end position="763"/>
    </location>
</feature>
<feature type="domain" description="MucBP" evidence="5">
    <location>
        <begin position="634"/>
        <end position="694"/>
    </location>
</feature>
<feature type="compositionally biased region" description="Low complexity" evidence="3">
    <location>
        <begin position="140"/>
        <end position="158"/>
    </location>
</feature>
<evidence type="ECO:0000313" key="6">
    <source>
        <dbReference type="EMBL" id="MFC6294794.1"/>
    </source>
</evidence>
<sequence length="822" mass="84016">MSKDNQKMTGDSVYRVKMYKDGKKWVYAGATTLALAAGLVFANVNASADTTNNGSAEPQQEQVVTNSDAGSVSQNDQQAAPATAEATQTPVKTDAAAPAQPAAETPATPAAASVSQAAPVVSAPASDAEVTVSTPASVTVTSNASSQATSTAATPVASGAGEVKKDSAAQAVGATVDGTQFNAEAGKNYNVQVTLTKNSDVDWSNTTGQFSIKGNVASDTGTWKLASYVIGGKTTTLTDNEAAAMGSVNYSAIGDNDSVILNYVYNAVTSSPTGGLTFTDVPDANAETDVTKVGWNYTTTVTTDDNTTTPVADTDDVNVYYFVVVGVNADGTPNVKRINGTADDAAAEVVQNGEVGGTYTITPADLAGYTYIPQDQTNAQYALTGTLAKGGAHVALMYMENTGLTTKYQTADGSTVAADQNFVNGADGTLTRAGGTYEVTAPKIDGYNLVGYKIGDDVTARDASDVAKGTLAAGNNNVTFVYEAVPAEKATVTVNYVDAAGNEISPATSTEYTVGDPYTVETPEIAGYEYTSAVGDLEGTVAGNTTITLTYTKDATPVDKATVTVNYLDEAGNVIKAATSTEYAVGDTYNVDTPKIDGYSYVSANADLSGEVAGDSTINLTYKANAVDPVKTGTVTVKYVDENGDEIQPSTSSQYNVGDSYSVDTPAINGYTYKEADGDLSGTVAGDTVLTLTYGKNGASTTAPTTAPTDPDVSDPDTINPGEDNNNGGTTTAPATTPDTDTTASGDTLTATDNGTAGVVPTNTVLKPVVSSADQATKKSDATTLPQTDEENGTALAVLGLSTLVMGSALFFGATKRRKHQA</sequence>
<proteinExistence type="predicted"/>
<gene>
    <name evidence="6" type="ORF">ACFQH1_06235</name>
</gene>
<protein>
    <submittedName>
        <fullName evidence="6">MucBP domain-containing protein</fullName>
    </submittedName>
</protein>
<dbReference type="Proteomes" id="UP001596227">
    <property type="component" value="Unassembled WGS sequence"/>
</dbReference>
<feature type="compositionally biased region" description="Polar residues" evidence="3">
    <location>
        <begin position="50"/>
        <end position="76"/>
    </location>
</feature>
<comment type="caution">
    <text evidence="6">The sequence shown here is derived from an EMBL/GenBank/DDBJ whole genome shotgun (WGS) entry which is preliminary data.</text>
</comment>
<keyword evidence="7" id="KW-1185">Reference proteome</keyword>
<feature type="region of interest" description="Disordered" evidence="3">
    <location>
        <begin position="50"/>
        <end position="111"/>
    </location>
</feature>
<keyword evidence="4" id="KW-0812">Transmembrane</keyword>
<evidence type="ECO:0000256" key="3">
    <source>
        <dbReference type="SAM" id="MobiDB-lite"/>
    </source>
</evidence>
<evidence type="ECO:0000313" key="7">
    <source>
        <dbReference type="Proteomes" id="UP001596227"/>
    </source>
</evidence>
<feature type="domain" description="MucBP" evidence="5">
    <location>
        <begin position="491"/>
        <end position="552"/>
    </location>
</feature>
<dbReference type="NCBIfam" id="TIGR03715">
    <property type="entry name" value="KxYKxGKxW"/>
    <property type="match status" value="1"/>
</dbReference>
<keyword evidence="4" id="KW-1133">Transmembrane helix</keyword>